<reference evidence="3 4" key="1">
    <citation type="journal article" date="2010" name="Nature">
        <title>The Ectocarpus genome and the independent evolution of multicellularity in brown algae.</title>
        <authorList>
            <person name="Cock J.M."/>
            <person name="Sterck L."/>
            <person name="Rouze P."/>
            <person name="Scornet D."/>
            <person name="Allen A.E."/>
            <person name="Amoutzias G."/>
            <person name="Anthouard V."/>
            <person name="Artiguenave F."/>
            <person name="Aury J.M."/>
            <person name="Badger J.H."/>
            <person name="Beszteri B."/>
            <person name="Billiau K."/>
            <person name="Bonnet E."/>
            <person name="Bothwell J.H."/>
            <person name="Bowler C."/>
            <person name="Boyen C."/>
            <person name="Brownlee C."/>
            <person name="Carrano C.J."/>
            <person name="Charrier B."/>
            <person name="Cho G.Y."/>
            <person name="Coelho S.M."/>
            <person name="Collen J."/>
            <person name="Corre E."/>
            <person name="Da Silva C."/>
            <person name="Delage L."/>
            <person name="Delaroque N."/>
            <person name="Dittami S.M."/>
            <person name="Doulbeau S."/>
            <person name="Elias M."/>
            <person name="Farnham G."/>
            <person name="Gachon C.M."/>
            <person name="Gschloessl B."/>
            <person name="Heesch S."/>
            <person name="Jabbari K."/>
            <person name="Jubin C."/>
            <person name="Kawai H."/>
            <person name="Kimura K."/>
            <person name="Kloareg B."/>
            <person name="Kupper F.C."/>
            <person name="Lang D."/>
            <person name="Le Bail A."/>
            <person name="Leblanc C."/>
            <person name="Lerouge P."/>
            <person name="Lohr M."/>
            <person name="Lopez P.J."/>
            <person name="Martens C."/>
            <person name="Maumus F."/>
            <person name="Michel G."/>
            <person name="Miranda-Saavedra D."/>
            <person name="Morales J."/>
            <person name="Moreau H."/>
            <person name="Motomura T."/>
            <person name="Nagasato C."/>
            <person name="Napoli C.A."/>
            <person name="Nelson D.R."/>
            <person name="Nyvall-Collen P."/>
            <person name="Peters A.F."/>
            <person name="Pommier C."/>
            <person name="Potin P."/>
            <person name="Poulain J."/>
            <person name="Quesneville H."/>
            <person name="Read B."/>
            <person name="Rensing S.A."/>
            <person name="Ritter A."/>
            <person name="Rousvoal S."/>
            <person name="Samanta M."/>
            <person name="Samson G."/>
            <person name="Schroeder D.C."/>
            <person name="Segurens B."/>
            <person name="Strittmatter M."/>
            <person name="Tonon T."/>
            <person name="Tregear J.W."/>
            <person name="Valentin K."/>
            <person name="von Dassow P."/>
            <person name="Yamagishi T."/>
            <person name="Van de Peer Y."/>
            <person name="Wincker P."/>
        </authorList>
    </citation>
    <scope>NUCLEOTIDE SEQUENCE [LARGE SCALE GENOMIC DNA]</scope>
    <source>
        <strain evidence="4">Ec32 / CCAP1310/4</strain>
    </source>
</reference>
<evidence type="ECO:0000256" key="2">
    <source>
        <dbReference type="SAM" id="Phobius"/>
    </source>
</evidence>
<accession>D7FKK1</accession>
<organism evidence="3 4">
    <name type="scientific">Ectocarpus siliculosus</name>
    <name type="common">Brown alga</name>
    <name type="synonym">Conferva siliculosa</name>
    <dbReference type="NCBI Taxonomy" id="2880"/>
    <lineage>
        <taxon>Eukaryota</taxon>
        <taxon>Sar</taxon>
        <taxon>Stramenopiles</taxon>
        <taxon>Ochrophyta</taxon>
        <taxon>PX clade</taxon>
        <taxon>Phaeophyceae</taxon>
        <taxon>Ectocarpales</taxon>
        <taxon>Ectocarpaceae</taxon>
        <taxon>Ectocarpus</taxon>
    </lineage>
</organism>
<feature type="region of interest" description="Disordered" evidence="1">
    <location>
        <begin position="143"/>
        <end position="198"/>
    </location>
</feature>
<dbReference type="EMBL" id="FN648026">
    <property type="protein sequence ID" value="CBJ29403.1"/>
    <property type="molecule type" value="Genomic_DNA"/>
</dbReference>
<keyword evidence="2" id="KW-0812">Transmembrane</keyword>
<dbReference type="OrthoDB" id="10337771at2759"/>
<sequence>MAIWKRFTGAVDSSAQSFLKNKKFSREKRKFTWDWHAWNLAFVSTPSLVLAYYLHGVEKQMLEDAAIREEIQERTGVSSRGFLIPKKEVREEVLGMLSAGNQPGNAGGEGGAGEQQLGHERHVPADSESIEGRLATIERMLSMQGGSSSSTPGAGIDNGSGPMTDSTLSGTSGSGQGKRVHSARNAASKADSSSGAEVSTLDRAIETVSAAGSWLLQTGEAQGKRLLQTGRSWMAEDERQEDATPSEKPGSRKIGTGHQEPGANHADVRRREDLAAKALAERVANSSAGSTGEESALVESDSKGSHSGAWRRGKLDENDGVR</sequence>
<protein>
    <submittedName>
        <fullName evidence="3">Uncharacterized protein</fullName>
    </submittedName>
</protein>
<feature type="compositionally biased region" description="Basic and acidic residues" evidence="1">
    <location>
        <begin position="313"/>
        <end position="322"/>
    </location>
</feature>
<dbReference type="InParanoid" id="D7FKK1"/>
<feature type="transmembrane region" description="Helical" evidence="2">
    <location>
        <begin position="35"/>
        <end position="54"/>
    </location>
</feature>
<feature type="region of interest" description="Disordered" evidence="1">
    <location>
        <begin position="99"/>
        <end position="127"/>
    </location>
</feature>
<dbReference type="EMBL" id="FN649751">
    <property type="protein sequence ID" value="CBJ29403.1"/>
    <property type="molecule type" value="Genomic_DNA"/>
</dbReference>
<feature type="compositionally biased region" description="Polar residues" evidence="1">
    <location>
        <begin position="284"/>
        <end position="293"/>
    </location>
</feature>
<keyword evidence="2" id="KW-0472">Membrane</keyword>
<keyword evidence="4" id="KW-1185">Reference proteome</keyword>
<keyword evidence="2" id="KW-1133">Transmembrane helix</keyword>
<evidence type="ECO:0000313" key="3">
    <source>
        <dbReference type="EMBL" id="CBJ29403.1"/>
    </source>
</evidence>
<proteinExistence type="predicted"/>
<evidence type="ECO:0000313" key="4">
    <source>
        <dbReference type="Proteomes" id="UP000002630"/>
    </source>
</evidence>
<feature type="region of interest" description="Disordered" evidence="1">
    <location>
        <begin position="235"/>
        <end position="322"/>
    </location>
</feature>
<name>D7FKK1_ECTSI</name>
<feature type="compositionally biased region" description="Basic and acidic residues" evidence="1">
    <location>
        <begin position="266"/>
        <end position="275"/>
    </location>
</feature>
<gene>
    <name evidence="3" type="ORF">Esi_0144_0076</name>
</gene>
<dbReference type="Proteomes" id="UP000002630">
    <property type="component" value="Linkage Group LG26"/>
</dbReference>
<dbReference type="AlphaFoldDB" id="D7FKK1"/>
<evidence type="ECO:0000256" key="1">
    <source>
        <dbReference type="SAM" id="MobiDB-lite"/>
    </source>
</evidence>